<comment type="similarity">
    <text evidence="9">Belongs to the Mrp/NBP35 ATP-binding proteins family. NUBP1/NBP35 subfamily.</text>
</comment>
<organism evidence="11 12">
    <name type="scientific">Polyrhizophydium stewartii</name>
    <dbReference type="NCBI Taxonomy" id="2732419"/>
    <lineage>
        <taxon>Eukaryota</taxon>
        <taxon>Fungi</taxon>
        <taxon>Fungi incertae sedis</taxon>
        <taxon>Chytridiomycota</taxon>
        <taxon>Chytridiomycota incertae sedis</taxon>
        <taxon>Chytridiomycetes</taxon>
        <taxon>Rhizophydiales</taxon>
        <taxon>Rhizophydiales incertae sedis</taxon>
        <taxon>Polyrhizophydium</taxon>
    </lineage>
</organism>
<keyword evidence="12" id="KW-1185">Reference proteome</keyword>
<dbReference type="SMART" id="SM00175">
    <property type="entry name" value="RAB"/>
    <property type="match status" value="1"/>
</dbReference>
<dbReference type="CDD" id="cd00878">
    <property type="entry name" value="Arf_Arl"/>
    <property type="match status" value="1"/>
</dbReference>
<keyword evidence="8" id="KW-0342">GTP-binding</keyword>
<dbReference type="EMBL" id="JADGIZ020000053">
    <property type="protein sequence ID" value="KAL2913036.1"/>
    <property type="molecule type" value="Genomic_DNA"/>
</dbReference>
<name>A0ABR4N0R4_9FUNG</name>
<dbReference type="InterPro" id="IPR027417">
    <property type="entry name" value="P-loop_NTPase"/>
</dbReference>
<keyword evidence="6 9" id="KW-0408">Iron</keyword>
<evidence type="ECO:0000256" key="6">
    <source>
        <dbReference type="ARBA" id="ARBA00023004"/>
    </source>
</evidence>
<feature type="region of interest" description="Disordered" evidence="10">
    <location>
        <begin position="1"/>
        <end position="28"/>
    </location>
</feature>
<evidence type="ECO:0000313" key="11">
    <source>
        <dbReference type="EMBL" id="KAL2913036.1"/>
    </source>
</evidence>
<keyword evidence="1 9" id="KW-0004">4Fe-4S</keyword>
<reference evidence="11 12" key="1">
    <citation type="submission" date="2023-09" db="EMBL/GenBank/DDBJ databases">
        <title>Pangenome analysis of Batrachochytrium dendrobatidis and related Chytrids.</title>
        <authorList>
            <person name="Yacoub M.N."/>
            <person name="Stajich J.E."/>
            <person name="James T.Y."/>
        </authorList>
    </citation>
    <scope>NUCLEOTIDE SEQUENCE [LARGE SCALE GENOMIC DNA]</scope>
    <source>
        <strain evidence="11 12">JEL0888</strain>
    </source>
</reference>
<evidence type="ECO:0000256" key="2">
    <source>
        <dbReference type="ARBA" id="ARBA00022490"/>
    </source>
</evidence>
<comment type="caution">
    <text evidence="11">The sequence shown here is derived from an EMBL/GenBank/DDBJ whole genome shotgun (WGS) entry which is preliminary data.</text>
</comment>
<feature type="binding site" evidence="9">
    <location>
        <position position="32"/>
    </location>
    <ligand>
        <name>[4Fe-4S] cluster</name>
        <dbReference type="ChEBI" id="CHEBI:49883"/>
        <label>1</label>
    </ligand>
</feature>
<dbReference type="SMART" id="SM00177">
    <property type="entry name" value="ARF"/>
    <property type="match status" value="1"/>
</dbReference>
<evidence type="ECO:0000256" key="1">
    <source>
        <dbReference type="ARBA" id="ARBA00022485"/>
    </source>
</evidence>
<keyword evidence="5 9" id="KW-0067">ATP-binding</keyword>
<dbReference type="Pfam" id="PF10609">
    <property type="entry name" value="ParA"/>
    <property type="match status" value="1"/>
</dbReference>
<evidence type="ECO:0000313" key="12">
    <source>
        <dbReference type="Proteomes" id="UP001527925"/>
    </source>
</evidence>
<dbReference type="InterPro" id="IPR000808">
    <property type="entry name" value="Mrp-like_CS"/>
</dbReference>
<dbReference type="HAMAP" id="MF_02040">
    <property type="entry name" value="Mrp_NBP35"/>
    <property type="match status" value="1"/>
</dbReference>
<dbReference type="PANTHER" id="PTHR23264">
    <property type="entry name" value="NUCLEOTIDE-BINDING PROTEIN NBP35 YEAST -RELATED"/>
    <property type="match status" value="1"/>
</dbReference>
<feature type="binding site" evidence="9">
    <location>
        <position position="38"/>
    </location>
    <ligand>
        <name>[4Fe-4S] cluster</name>
        <dbReference type="ChEBI" id="CHEBI:49883"/>
        <label>1</label>
    </ligand>
</feature>
<dbReference type="InterPro" id="IPR005225">
    <property type="entry name" value="Small_GTP-bd"/>
</dbReference>
<dbReference type="NCBIfam" id="TIGR00231">
    <property type="entry name" value="small_GTP"/>
    <property type="match status" value="1"/>
</dbReference>
<dbReference type="InterPro" id="IPR006689">
    <property type="entry name" value="Small_GTPase_ARF/SAR"/>
</dbReference>
<feature type="binding site" evidence="9">
    <location>
        <begin position="70"/>
        <end position="77"/>
    </location>
    <ligand>
        <name>ATP</name>
        <dbReference type="ChEBI" id="CHEBI:30616"/>
    </ligand>
</feature>
<dbReference type="InterPro" id="IPR033756">
    <property type="entry name" value="YlxH/NBP35"/>
</dbReference>
<gene>
    <name evidence="9 11" type="primary">NBP35</name>
    <name evidence="11" type="ORF">HK105_207491</name>
</gene>
<evidence type="ECO:0000256" key="10">
    <source>
        <dbReference type="SAM" id="MobiDB-lite"/>
    </source>
</evidence>
<evidence type="ECO:0000256" key="9">
    <source>
        <dbReference type="HAMAP-Rule" id="MF_03038"/>
    </source>
</evidence>
<dbReference type="Pfam" id="PF00025">
    <property type="entry name" value="Arf"/>
    <property type="match status" value="1"/>
</dbReference>
<dbReference type="CDD" id="cd02037">
    <property type="entry name" value="Mrp_NBP35"/>
    <property type="match status" value="1"/>
</dbReference>
<evidence type="ECO:0000256" key="4">
    <source>
        <dbReference type="ARBA" id="ARBA00022741"/>
    </source>
</evidence>
<keyword evidence="4 9" id="KW-0547">Nucleotide-binding</keyword>
<proteinExistence type="inferred from homology"/>
<dbReference type="HAMAP" id="MF_03038">
    <property type="entry name" value="NUBP1"/>
    <property type="match status" value="1"/>
</dbReference>
<comment type="function">
    <text evidence="9">Component of the cytosolic iron-sulfur (Fe/S) protein assembly (CIA) machinery. Required for maturation of extramitochondrial Fe-S proteins. The NBP35-CFD1 heterotetramer forms a Fe-S scaffold complex, mediating the de novo assembly of an Fe-S cluster and its transfer to target apoproteins.</text>
</comment>
<dbReference type="InterPro" id="IPR019591">
    <property type="entry name" value="Mrp/NBP35_ATP-bd"/>
</dbReference>
<keyword evidence="2 9" id="KW-0963">Cytoplasm</keyword>
<dbReference type="SMART" id="SM00178">
    <property type="entry name" value="SAR"/>
    <property type="match status" value="1"/>
</dbReference>
<dbReference type="PROSITE" id="PS51417">
    <property type="entry name" value="ARF"/>
    <property type="match status" value="1"/>
</dbReference>
<accession>A0ABR4N0R4</accession>
<evidence type="ECO:0000256" key="8">
    <source>
        <dbReference type="ARBA" id="ARBA00023134"/>
    </source>
</evidence>
<dbReference type="InterPro" id="IPR028601">
    <property type="entry name" value="NUBP1/Nbp35"/>
</dbReference>
<feature type="binding site" evidence="9">
    <location>
        <position position="246"/>
    </location>
    <ligand>
        <name>[4Fe-4S] cluster</name>
        <dbReference type="ChEBI" id="CHEBI:49883"/>
        <label>2</label>
        <note>ligand shared with heterodimeric partner</note>
    </ligand>
</feature>
<dbReference type="SUPFAM" id="SSF52540">
    <property type="entry name" value="P-loop containing nucleoside triphosphate hydrolases"/>
    <property type="match status" value="2"/>
</dbReference>
<keyword evidence="7 9" id="KW-0411">Iron-sulfur</keyword>
<feature type="binding site" evidence="9">
    <location>
        <position position="15"/>
    </location>
    <ligand>
        <name>[4Fe-4S] cluster</name>
        <dbReference type="ChEBI" id="CHEBI:49883"/>
        <label>1</label>
    </ligand>
</feature>
<feature type="compositionally biased region" description="Basic and acidic residues" evidence="10">
    <location>
        <begin position="1"/>
        <end position="12"/>
    </location>
</feature>
<evidence type="ECO:0000256" key="7">
    <source>
        <dbReference type="ARBA" id="ARBA00023014"/>
    </source>
</evidence>
<evidence type="ECO:0000256" key="3">
    <source>
        <dbReference type="ARBA" id="ARBA00022723"/>
    </source>
</evidence>
<dbReference type="Proteomes" id="UP001527925">
    <property type="component" value="Unassembled WGS sequence"/>
</dbReference>
<sequence>MPAQEVDRDLAPEHCPGPESEQAGQSDSCAGCPNQAACASGAGRGGPDVAQPLINDRLAHVASRILVLSGKGGVGKSTVTTNLAFALSFDDSVNVGVLDLDICGPSLPKMTGVEGEQVHQSNSGWSPVYVSDNLAVMSIGFMLPDPDEAVIWRGAKKSGMIKQFLKDVDWGELDFMLVDTPPGTSDEHLAAVQYLKETGIDGAVIVTTPQEMSLQDVRKEINFCRKAGVPIIGVVENMSGFVCPKCTKESRIFAPSTGGAAAMAREMDVPFLGSVPIDPRIGMSCDRGRSFLDEFPESPASEAYMRIVEQPAAMGILISRLFDNVWPKKDMRIVLLGLDGAGKTTILFKLKLGEVVTTIPTIGFNVETLEYKNLKFTMWDVGGQERIRALWKHYFTGSHGVIFVVDSNDRERIKEARDELHRLLEDDELRNAALLVLCNKQDLPYAVPTETVAREMGLPELRGRPWFIQSCCATNGDGLYEGLDWLGKTLKAAA</sequence>
<dbReference type="PRINTS" id="PR00328">
    <property type="entry name" value="SAR1GTPBP"/>
</dbReference>
<keyword evidence="3 9" id="KW-0479">Metal-binding</keyword>
<feature type="binding site" evidence="9">
    <location>
        <position position="29"/>
    </location>
    <ligand>
        <name>[4Fe-4S] cluster</name>
        <dbReference type="ChEBI" id="CHEBI:49883"/>
        <label>1</label>
    </ligand>
</feature>
<feature type="binding site" evidence="9">
    <location>
        <position position="243"/>
    </location>
    <ligand>
        <name>[4Fe-4S] cluster</name>
        <dbReference type="ChEBI" id="CHEBI:49883"/>
        <label>2</label>
        <note>ligand shared with heterodimeric partner</note>
    </ligand>
</feature>
<comment type="subcellular location">
    <subcellularLocation>
        <location evidence="9">Cytoplasm</location>
    </subcellularLocation>
</comment>
<dbReference type="PANTHER" id="PTHR23264:SF35">
    <property type="entry name" value="CYTOSOLIC FE-S CLUSTER ASSEMBLY FACTOR NUBP1"/>
    <property type="match status" value="1"/>
</dbReference>
<dbReference type="PROSITE" id="PS01215">
    <property type="entry name" value="MRP"/>
    <property type="match status" value="1"/>
</dbReference>
<protein>
    <submittedName>
        <fullName evidence="11">Cytosolic Fe-S cluster assembly factor nbp35</fullName>
    </submittedName>
</protein>
<dbReference type="Gene3D" id="3.40.50.300">
    <property type="entry name" value="P-loop containing nucleotide triphosphate hydrolases"/>
    <property type="match status" value="2"/>
</dbReference>
<evidence type="ECO:0000256" key="5">
    <source>
        <dbReference type="ARBA" id="ARBA00022840"/>
    </source>
</evidence>